<accession>A0A8C1SCW9</accession>
<feature type="transmembrane region" description="Helical" evidence="1">
    <location>
        <begin position="78"/>
        <end position="99"/>
    </location>
</feature>
<evidence type="ECO:0000256" key="1">
    <source>
        <dbReference type="SAM" id="Phobius"/>
    </source>
</evidence>
<dbReference type="Proteomes" id="UP000694700">
    <property type="component" value="Unplaced"/>
</dbReference>
<dbReference type="AlphaFoldDB" id="A0A8C1SCW9"/>
<feature type="transmembrane region" description="Helical" evidence="1">
    <location>
        <begin position="111"/>
        <end position="132"/>
    </location>
</feature>
<feature type="transmembrane region" description="Helical" evidence="1">
    <location>
        <begin position="52"/>
        <end position="72"/>
    </location>
</feature>
<dbReference type="Ensembl" id="ENSCCRT00015004979.1">
    <property type="protein sequence ID" value="ENSCCRP00015004776.1"/>
    <property type="gene ID" value="ENSCCRG00015002620.1"/>
</dbReference>
<keyword evidence="1" id="KW-0812">Transmembrane</keyword>
<proteinExistence type="predicted"/>
<organism evidence="2 3">
    <name type="scientific">Cyprinus carpio</name>
    <name type="common">Common carp</name>
    <dbReference type="NCBI Taxonomy" id="7962"/>
    <lineage>
        <taxon>Eukaryota</taxon>
        <taxon>Metazoa</taxon>
        <taxon>Chordata</taxon>
        <taxon>Craniata</taxon>
        <taxon>Vertebrata</taxon>
        <taxon>Euteleostomi</taxon>
        <taxon>Actinopterygii</taxon>
        <taxon>Neopterygii</taxon>
        <taxon>Teleostei</taxon>
        <taxon>Ostariophysi</taxon>
        <taxon>Cypriniformes</taxon>
        <taxon>Cyprinidae</taxon>
        <taxon>Cyprininae</taxon>
        <taxon>Cyprinus</taxon>
    </lineage>
</organism>
<evidence type="ECO:0000313" key="3">
    <source>
        <dbReference type="Proteomes" id="UP000694700"/>
    </source>
</evidence>
<keyword evidence="1" id="KW-0472">Membrane</keyword>
<protein>
    <submittedName>
        <fullName evidence="2">Si:ch211-269k10.5</fullName>
    </submittedName>
</protein>
<reference evidence="2" key="1">
    <citation type="submission" date="2025-08" db="UniProtKB">
        <authorList>
            <consortium name="Ensembl"/>
        </authorList>
    </citation>
    <scope>IDENTIFICATION</scope>
</reference>
<name>A0A8C1SCW9_CYPCA</name>
<evidence type="ECO:0000313" key="2">
    <source>
        <dbReference type="Ensembl" id="ENSCCRP00015004776.1"/>
    </source>
</evidence>
<keyword evidence="1" id="KW-1133">Transmembrane helix</keyword>
<sequence length="250" mass="27863">MRYTFKPDDCMVISIPLGNLKNVRDGQLMPEKFTCIFKDAYKVFLKGRPKELGAAQLCIGVFVICIGSLITLEYGPSHLVYTLPSALFIASGILTFAAGNSPVMPVVKLSFVFNIISLFWSITAIVLCPILQEGHPGPPNTPDASRKIKLAAVVKMGGRMRQGRISHPQPNPPNSRASVDLLELYRRPPTITHQSHGKLNDSRVWWRKEHKLVSRREYFSVSLIISAVFHKKIVPIKAIADLLCLSDTQQ</sequence>